<name>A0A0A9F3N8_ARUDO</name>
<reference evidence="1" key="1">
    <citation type="submission" date="2014-09" db="EMBL/GenBank/DDBJ databases">
        <authorList>
            <person name="Magalhaes I.L.F."/>
            <person name="Oliveira U."/>
            <person name="Santos F.R."/>
            <person name="Vidigal T.H.D.A."/>
            <person name="Brescovit A.D."/>
            <person name="Santos A.J."/>
        </authorList>
    </citation>
    <scope>NUCLEOTIDE SEQUENCE</scope>
    <source>
        <tissue evidence="1">Shoot tissue taken approximately 20 cm above the soil surface</tissue>
    </source>
</reference>
<dbReference type="AlphaFoldDB" id="A0A0A9F3N8"/>
<organism evidence="1">
    <name type="scientific">Arundo donax</name>
    <name type="common">Giant reed</name>
    <name type="synonym">Donax arundinaceus</name>
    <dbReference type="NCBI Taxonomy" id="35708"/>
    <lineage>
        <taxon>Eukaryota</taxon>
        <taxon>Viridiplantae</taxon>
        <taxon>Streptophyta</taxon>
        <taxon>Embryophyta</taxon>
        <taxon>Tracheophyta</taxon>
        <taxon>Spermatophyta</taxon>
        <taxon>Magnoliopsida</taxon>
        <taxon>Liliopsida</taxon>
        <taxon>Poales</taxon>
        <taxon>Poaceae</taxon>
        <taxon>PACMAD clade</taxon>
        <taxon>Arundinoideae</taxon>
        <taxon>Arundineae</taxon>
        <taxon>Arundo</taxon>
    </lineage>
</organism>
<proteinExistence type="predicted"/>
<reference evidence="1" key="2">
    <citation type="journal article" date="2015" name="Data Brief">
        <title>Shoot transcriptome of the giant reed, Arundo donax.</title>
        <authorList>
            <person name="Barrero R.A."/>
            <person name="Guerrero F.D."/>
            <person name="Moolhuijzen P."/>
            <person name="Goolsby J.A."/>
            <person name="Tidwell J."/>
            <person name="Bellgard S.E."/>
            <person name="Bellgard M.I."/>
        </authorList>
    </citation>
    <scope>NUCLEOTIDE SEQUENCE</scope>
    <source>
        <tissue evidence="1">Shoot tissue taken approximately 20 cm above the soil surface</tissue>
    </source>
</reference>
<accession>A0A0A9F3N8</accession>
<protein>
    <submittedName>
        <fullName evidence="1">Uncharacterized protein</fullName>
    </submittedName>
</protein>
<sequence length="42" mass="5059">MCVSIYIYIYIYNQRLSRVCKVVIWYVAVSDANNRRVPINDF</sequence>
<dbReference type="EMBL" id="GBRH01190939">
    <property type="protein sequence ID" value="JAE06957.1"/>
    <property type="molecule type" value="Transcribed_RNA"/>
</dbReference>
<evidence type="ECO:0000313" key="1">
    <source>
        <dbReference type="EMBL" id="JAE06957.1"/>
    </source>
</evidence>